<dbReference type="PANTHER" id="PTHR30535:SF34">
    <property type="entry name" value="MOLYBDATE-BINDING PROTEIN MOLA"/>
    <property type="match status" value="1"/>
</dbReference>
<dbReference type="InterPro" id="IPR002491">
    <property type="entry name" value="ABC_transptr_periplasmic_BD"/>
</dbReference>
<dbReference type="Pfam" id="PF01497">
    <property type="entry name" value="Peripla_BP_2"/>
    <property type="match status" value="1"/>
</dbReference>
<organism evidence="4 5">
    <name type="scientific">Acetobacterium paludosum</name>
    <dbReference type="NCBI Taxonomy" id="52693"/>
    <lineage>
        <taxon>Bacteria</taxon>
        <taxon>Bacillati</taxon>
        <taxon>Bacillota</taxon>
        <taxon>Clostridia</taxon>
        <taxon>Eubacteriales</taxon>
        <taxon>Eubacteriaceae</taxon>
        <taxon>Acetobacterium</taxon>
    </lineage>
</organism>
<dbReference type="PANTHER" id="PTHR30535">
    <property type="entry name" value="VITAMIN B12-BINDING PROTEIN"/>
    <property type="match status" value="1"/>
</dbReference>
<dbReference type="Proteomes" id="UP000616595">
    <property type="component" value="Unassembled WGS sequence"/>
</dbReference>
<dbReference type="PROSITE" id="PS51257">
    <property type="entry name" value="PROKAR_LIPOPROTEIN"/>
    <property type="match status" value="1"/>
</dbReference>
<evidence type="ECO:0000256" key="2">
    <source>
        <dbReference type="SAM" id="SignalP"/>
    </source>
</evidence>
<dbReference type="EMBL" id="WJBD01000016">
    <property type="protein sequence ID" value="MBC3889197.1"/>
    <property type="molecule type" value="Genomic_DNA"/>
</dbReference>
<keyword evidence="2" id="KW-0732">Signal</keyword>
<feature type="domain" description="Fe/B12 periplasmic-binding" evidence="3">
    <location>
        <begin position="57"/>
        <end position="311"/>
    </location>
</feature>
<dbReference type="RefSeq" id="WP_148566794.1">
    <property type="nucleotide sequence ID" value="NZ_RXYA01000006.1"/>
</dbReference>
<dbReference type="PROSITE" id="PS50983">
    <property type="entry name" value="FE_B12_PBP"/>
    <property type="match status" value="1"/>
</dbReference>
<dbReference type="InterPro" id="IPR050902">
    <property type="entry name" value="ABC_Transporter_SBP"/>
</dbReference>
<dbReference type="OrthoDB" id="9787830at2"/>
<evidence type="ECO:0000256" key="1">
    <source>
        <dbReference type="ARBA" id="ARBA00008814"/>
    </source>
</evidence>
<feature type="signal peptide" evidence="2">
    <location>
        <begin position="1"/>
        <end position="19"/>
    </location>
</feature>
<feature type="chain" id="PRO_5038493577" evidence="2">
    <location>
        <begin position="20"/>
        <end position="347"/>
    </location>
</feature>
<reference evidence="4" key="2">
    <citation type="submission" date="2020-10" db="EMBL/GenBank/DDBJ databases">
        <title>Comparative genomics of the Acetobacterium genus.</title>
        <authorList>
            <person name="Marshall C."/>
            <person name="May H."/>
            <person name="Norman S."/>
        </authorList>
    </citation>
    <scope>NUCLEOTIDE SEQUENCE</scope>
    <source>
        <strain evidence="4">DER-2019</strain>
    </source>
</reference>
<keyword evidence="5" id="KW-1185">Reference proteome</keyword>
<dbReference type="Gene3D" id="1.20.58.2180">
    <property type="match status" value="1"/>
</dbReference>
<dbReference type="SUPFAM" id="SSF53807">
    <property type="entry name" value="Helical backbone' metal receptor"/>
    <property type="match status" value="1"/>
</dbReference>
<name>A0A923HXZ1_9FIRM</name>
<dbReference type="CDD" id="cd01142">
    <property type="entry name" value="TroA_e"/>
    <property type="match status" value="1"/>
</dbReference>
<gene>
    <name evidence="4" type="ORF">GH810_12820</name>
</gene>
<dbReference type="AlphaFoldDB" id="A0A923HXZ1"/>
<reference evidence="4" key="1">
    <citation type="submission" date="2019-10" db="EMBL/GenBank/DDBJ databases">
        <authorList>
            <person name="Ross D.E."/>
            <person name="Gulliver D."/>
        </authorList>
    </citation>
    <scope>NUCLEOTIDE SEQUENCE</scope>
    <source>
        <strain evidence="4">DER-2019</strain>
    </source>
</reference>
<protein>
    <submittedName>
        <fullName evidence="4">ABC transporter substrate-binding protein</fullName>
    </submittedName>
</protein>
<evidence type="ECO:0000259" key="3">
    <source>
        <dbReference type="PROSITE" id="PS50983"/>
    </source>
</evidence>
<dbReference type="Gene3D" id="3.40.50.1980">
    <property type="entry name" value="Nitrogenase molybdenum iron protein domain"/>
    <property type="match status" value="2"/>
</dbReference>
<comment type="caution">
    <text evidence="4">The sequence shown here is derived from an EMBL/GenBank/DDBJ whole genome shotgun (WGS) entry which is preliminary data.</text>
</comment>
<accession>A0A923HXZ1</accession>
<evidence type="ECO:0000313" key="4">
    <source>
        <dbReference type="EMBL" id="MBC3889197.1"/>
    </source>
</evidence>
<comment type="similarity">
    <text evidence="1">Belongs to the bacterial solute-binding protein 8 family.</text>
</comment>
<sequence length="347" mass="38218">MKRKILVMMFLSLAVVLLALSGCSSTKTDSANTEEKSTTVTDAAGREITFPENISKIAITCQGGTTHEVAIFGGADKIVAEPSMEQFPQLLKMYPQLKNATNAGSFDDINVEQLMGTQPDIALVGITSAKGNALIEGVGIPTYTMLIGSAGVDNLKQEFLNVGHMLNDDKKAEALVKHWNDTLGDLDKIVSKIPENERKTVYYTGKVITKASSGQWGRSWIEGSGGIFAVPADVTGDISVEQVMEWNPDVIVTQGGNGTADLLGDARIQDMNAIKNKEVYECPIGAFWWDRPSPEATLGFLWLAKTLYPEYTKDIDLEKETKDFFKEFYEYDLSDQEYNSFFFNKSI</sequence>
<evidence type="ECO:0000313" key="5">
    <source>
        <dbReference type="Proteomes" id="UP000616595"/>
    </source>
</evidence>
<proteinExistence type="inferred from homology"/>